<dbReference type="InterPro" id="IPR028082">
    <property type="entry name" value="Peripla_BP_I"/>
</dbReference>
<evidence type="ECO:0000313" key="5">
    <source>
        <dbReference type="EMBL" id="THH34857.1"/>
    </source>
</evidence>
<evidence type="ECO:0000313" key="6">
    <source>
        <dbReference type="Proteomes" id="UP000306602"/>
    </source>
</evidence>
<dbReference type="OrthoDB" id="9805774at2"/>
<dbReference type="EMBL" id="SRKY01000005">
    <property type="protein sequence ID" value="THH34857.1"/>
    <property type="molecule type" value="Genomic_DNA"/>
</dbReference>
<dbReference type="Pfam" id="PF00356">
    <property type="entry name" value="LacI"/>
    <property type="match status" value="1"/>
</dbReference>
<comment type="caution">
    <text evidence="5">The sequence shown here is derived from an EMBL/GenBank/DDBJ whole genome shotgun (WGS) entry which is preliminary data.</text>
</comment>
<feature type="domain" description="HTH lacI-type" evidence="4">
    <location>
        <begin position="4"/>
        <end position="58"/>
    </location>
</feature>
<dbReference type="Proteomes" id="UP000306602">
    <property type="component" value="Unassembled WGS sequence"/>
</dbReference>
<dbReference type="InterPro" id="IPR025997">
    <property type="entry name" value="SBP_2_dom"/>
</dbReference>
<name>A0A4S4N921_9RHOB</name>
<protein>
    <submittedName>
        <fullName evidence="5">LacI family DNA-binding transcriptional regulator</fullName>
    </submittedName>
</protein>
<dbReference type="Gene3D" id="3.40.50.2300">
    <property type="match status" value="2"/>
</dbReference>
<dbReference type="RefSeq" id="WP_136464445.1">
    <property type="nucleotide sequence ID" value="NZ_SRKY01000005.1"/>
</dbReference>
<dbReference type="PROSITE" id="PS00356">
    <property type="entry name" value="HTH_LACI_1"/>
    <property type="match status" value="1"/>
</dbReference>
<dbReference type="GO" id="GO:0000976">
    <property type="term" value="F:transcription cis-regulatory region binding"/>
    <property type="evidence" value="ECO:0007669"/>
    <property type="project" value="TreeGrafter"/>
</dbReference>
<dbReference type="SMART" id="SM00354">
    <property type="entry name" value="HTH_LACI"/>
    <property type="match status" value="1"/>
</dbReference>
<evidence type="ECO:0000256" key="3">
    <source>
        <dbReference type="ARBA" id="ARBA00023163"/>
    </source>
</evidence>
<proteinExistence type="predicted"/>
<dbReference type="CDD" id="cd06307">
    <property type="entry name" value="PBP1_sugar_binding"/>
    <property type="match status" value="1"/>
</dbReference>
<dbReference type="Pfam" id="PF13407">
    <property type="entry name" value="Peripla_BP_4"/>
    <property type="match status" value="1"/>
</dbReference>
<dbReference type="SUPFAM" id="SSF47413">
    <property type="entry name" value="lambda repressor-like DNA-binding domains"/>
    <property type="match status" value="1"/>
</dbReference>
<keyword evidence="3" id="KW-0804">Transcription</keyword>
<gene>
    <name evidence="5" type="ORF">E4Z66_18030</name>
</gene>
<dbReference type="PANTHER" id="PTHR30146">
    <property type="entry name" value="LACI-RELATED TRANSCRIPTIONAL REPRESSOR"/>
    <property type="match status" value="1"/>
</dbReference>
<evidence type="ECO:0000259" key="4">
    <source>
        <dbReference type="PROSITE" id="PS50932"/>
    </source>
</evidence>
<dbReference type="AlphaFoldDB" id="A0A4S4N921"/>
<dbReference type="SUPFAM" id="SSF53822">
    <property type="entry name" value="Periplasmic binding protein-like I"/>
    <property type="match status" value="1"/>
</dbReference>
<accession>A0A4S4N921</accession>
<evidence type="ECO:0000256" key="2">
    <source>
        <dbReference type="ARBA" id="ARBA00023125"/>
    </source>
</evidence>
<reference evidence="5 6" key="1">
    <citation type="submission" date="2019-04" db="EMBL/GenBank/DDBJ databases">
        <title>Shimia ponticola sp. nov., isolated from seawater.</title>
        <authorList>
            <person name="Kim Y.-O."/>
            <person name="Yoon J.-H."/>
        </authorList>
    </citation>
    <scope>NUCLEOTIDE SEQUENCE [LARGE SCALE GENOMIC DNA]</scope>
    <source>
        <strain evidence="5 6">MYP11</strain>
    </source>
</reference>
<dbReference type="PANTHER" id="PTHR30146:SF152">
    <property type="entry name" value="TRANSCRIPTIONAL REGULATORY PROTEIN"/>
    <property type="match status" value="1"/>
</dbReference>
<sequence length="360" mass="38162">MRNPTLSDVAKAAGVSYATADRVVNSRGNVADKSIRKVQAAMEALGYVRDIAAANLSRGRVYRLAFLLPSGPNAFFAKMRAALSNLAAHLSAERVDIQIVDIAAFSHQGLRAALADIEVPGLDGIAIVGLSGASLQQPLADLRDKGVSVVSLVSDLRADERDAYVGINNLAAGRTAARLLGMAHSGRAGAVLTLAGSLDAEDHIQRLNGFRDVIKADFPHLTILDPILAKDDEAAVFDGMVERFKANDQITAVYNVGAGNQGLVRALEAIAPDPAPLCVVHELVAHSRAALESGLIHFIIDQRPDIEAARAVTILRALIDGRSKPPMPELVPMIYVPDNLPAHTDPAHTDIHTGKAPLHD</sequence>
<evidence type="ECO:0000256" key="1">
    <source>
        <dbReference type="ARBA" id="ARBA00023015"/>
    </source>
</evidence>
<keyword evidence="6" id="KW-1185">Reference proteome</keyword>
<dbReference type="PROSITE" id="PS50932">
    <property type="entry name" value="HTH_LACI_2"/>
    <property type="match status" value="1"/>
</dbReference>
<dbReference type="InterPro" id="IPR000843">
    <property type="entry name" value="HTH_LacI"/>
</dbReference>
<keyword evidence="1" id="KW-0805">Transcription regulation</keyword>
<dbReference type="GO" id="GO:0003700">
    <property type="term" value="F:DNA-binding transcription factor activity"/>
    <property type="evidence" value="ECO:0007669"/>
    <property type="project" value="TreeGrafter"/>
</dbReference>
<organism evidence="5 6">
    <name type="scientific">Aliishimia ponticola</name>
    <dbReference type="NCBI Taxonomy" id="2499833"/>
    <lineage>
        <taxon>Bacteria</taxon>
        <taxon>Pseudomonadati</taxon>
        <taxon>Pseudomonadota</taxon>
        <taxon>Alphaproteobacteria</taxon>
        <taxon>Rhodobacterales</taxon>
        <taxon>Paracoccaceae</taxon>
        <taxon>Aliishimia</taxon>
    </lineage>
</organism>
<dbReference type="CDD" id="cd01392">
    <property type="entry name" value="HTH_LacI"/>
    <property type="match status" value="1"/>
</dbReference>
<dbReference type="Gene3D" id="1.10.260.40">
    <property type="entry name" value="lambda repressor-like DNA-binding domains"/>
    <property type="match status" value="1"/>
</dbReference>
<keyword evidence="2 5" id="KW-0238">DNA-binding</keyword>
<dbReference type="InterPro" id="IPR010982">
    <property type="entry name" value="Lambda_DNA-bd_dom_sf"/>
</dbReference>